<dbReference type="Gene3D" id="3.10.110.10">
    <property type="entry name" value="Ubiquitin Conjugating Enzyme"/>
    <property type="match status" value="1"/>
</dbReference>
<accession>A0AAV9MIK1</accession>
<dbReference type="PANTHER" id="PTHR46116">
    <property type="entry name" value="(E3-INDEPENDENT) E2 UBIQUITIN-CONJUGATING ENZYME"/>
    <property type="match status" value="1"/>
</dbReference>
<keyword evidence="1" id="KW-0808">Transferase</keyword>
<dbReference type="AlphaFoldDB" id="A0AAV9MIK1"/>
<evidence type="ECO:0000259" key="4">
    <source>
        <dbReference type="Pfam" id="PF00179"/>
    </source>
</evidence>
<dbReference type="Pfam" id="PF00179">
    <property type="entry name" value="UQ_con"/>
    <property type="match status" value="1"/>
</dbReference>
<gene>
    <name evidence="5" type="ORF">R3W88_001278</name>
</gene>
<dbReference type="GO" id="GO:0061631">
    <property type="term" value="F:ubiquitin conjugating enzyme activity"/>
    <property type="evidence" value="ECO:0007669"/>
    <property type="project" value="TreeGrafter"/>
</dbReference>
<evidence type="ECO:0000313" key="6">
    <source>
        <dbReference type="Proteomes" id="UP001311915"/>
    </source>
</evidence>
<dbReference type="SUPFAM" id="SSF54495">
    <property type="entry name" value="UBC-like"/>
    <property type="match status" value="1"/>
</dbReference>
<organism evidence="5 6">
    <name type="scientific">Solanum pinnatisectum</name>
    <name type="common">tansyleaf nightshade</name>
    <dbReference type="NCBI Taxonomy" id="50273"/>
    <lineage>
        <taxon>Eukaryota</taxon>
        <taxon>Viridiplantae</taxon>
        <taxon>Streptophyta</taxon>
        <taxon>Embryophyta</taxon>
        <taxon>Tracheophyta</taxon>
        <taxon>Spermatophyta</taxon>
        <taxon>Magnoliopsida</taxon>
        <taxon>eudicotyledons</taxon>
        <taxon>Gunneridae</taxon>
        <taxon>Pentapetalae</taxon>
        <taxon>asterids</taxon>
        <taxon>lamiids</taxon>
        <taxon>Solanales</taxon>
        <taxon>Solanaceae</taxon>
        <taxon>Solanoideae</taxon>
        <taxon>Solaneae</taxon>
        <taxon>Solanum</taxon>
    </lineage>
</organism>
<feature type="coiled-coil region" evidence="3">
    <location>
        <begin position="131"/>
        <end position="165"/>
    </location>
</feature>
<proteinExistence type="predicted"/>
<evidence type="ECO:0000256" key="3">
    <source>
        <dbReference type="SAM" id="Coils"/>
    </source>
</evidence>
<comment type="caution">
    <text evidence="5">The sequence shown here is derived from an EMBL/GenBank/DDBJ whole genome shotgun (WGS) entry which is preliminary data.</text>
</comment>
<name>A0AAV9MIK1_9SOLN</name>
<dbReference type="Proteomes" id="UP001311915">
    <property type="component" value="Unassembled WGS sequence"/>
</dbReference>
<keyword evidence="2" id="KW-0833">Ubl conjugation pathway</keyword>
<keyword evidence="6" id="KW-1185">Reference proteome</keyword>
<protein>
    <recommendedName>
        <fullName evidence="4">UBC core domain-containing protein</fullName>
    </recommendedName>
</protein>
<keyword evidence="3" id="KW-0175">Coiled coil</keyword>
<evidence type="ECO:0000256" key="1">
    <source>
        <dbReference type="ARBA" id="ARBA00022679"/>
    </source>
</evidence>
<dbReference type="InterPro" id="IPR000608">
    <property type="entry name" value="UBC"/>
</dbReference>
<sequence length="194" mass="22345">MRLDLLRATITGAPETPYHDGLFFFDIVFPSYYPNNPLIINHLSFWLSLINTWNRTKVERWTPQNSTIFQLIVSIQGLILNSQPYFNKPGCEKHIKSEKFILASLNAYTSRHATVGHYQVIVSSLHICSVSKKLRKMFGELESAIKKLNNMNQVVEKSKDLAKKRIMKDASSKAIVVEENKAKSRLLQWINGFF</sequence>
<reference evidence="5 6" key="1">
    <citation type="submission" date="2023-10" db="EMBL/GenBank/DDBJ databases">
        <title>Genome-Wide Identification Analysis in wild type Solanum Pinnatisectum Reveals Some Genes Defensing Phytophthora Infestans.</title>
        <authorList>
            <person name="Sun C."/>
        </authorList>
    </citation>
    <scope>NUCLEOTIDE SEQUENCE [LARGE SCALE GENOMIC DNA]</scope>
    <source>
        <strain evidence="5">LQN</strain>
        <tissue evidence="5">Leaf</tissue>
    </source>
</reference>
<feature type="domain" description="UBC core" evidence="4">
    <location>
        <begin position="3"/>
        <end position="44"/>
    </location>
</feature>
<evidence type="ECO:0000313" key="5">
    <source>
        <dbReference type="EMBL" id="KAK4737581.1"/>
    </source>
</evidence>
<dbReference type="PANTHER" id="PTHR46116:SF19">
    <property type="entry name" value="UBIQUITIN-CONJUGATING ENZYME FAMILY PROTEIN"/>
    <property type="match status" value="1"/>
</dbReference>
<evidence type="ECO:0000256" key="2">
    <source>
        <dbReference type="ARBA" id="ARBA00022786"/>
    </source>
</evidence>
<dbReference type="InterPro" id="IPR016135">
    <property type="entry name" value="UBQ-conjugating_enzyme/RWD"/>
</dbReference>
<dbReference type="EMBL" id="JAWPEI010000001">
    <property type="protein sequence ID" value="KAK4737581.1"/>
    <property type="molecule type" value="Genomic_DNA"/>
</dbReference>